<proteinExistence type="predicted"/>
<reference evidence="3 4" key="1">
    <citation type="submission" date="2015-04" db="EMBL/GenBank/DDBJ databases">
        <authorList>
            <person name="Syromyatnikov M.Y."/>
            <person name="Popov V.N."/>
        </authorList>
    </citation>
    <scope>NUCLEOTIDE SEQUENCE [LARGE SCALE GENOMIC DNA]</scope>
    <source>
        <strain evidence="3 4">AH1</strain>
    </source>
</reference>
<gene>
    <name evidence="3" type="ORF">BN1321_180074</name>
</gene>
<feature type="region of interest" description="Disordered" evidence="1">
    <location>
        <begin position="18"/>
        <end position="55"/>
    </location>
</feature>
<keyword evidence="2" id="KW-0732">Signal</keyword>
<dbReference type="PROSITE" id="PS51257">
    <property type="entry name" value="PROKAR_LIPOPROTEIN"/>
    <property type="match status" value="1"/>
</dbReference>
<evidence type="ECO:0000256" key="2">
    <source>
        <dbReference type="SAM" id="SignalP"/>
    </source>
</evidence>
<accession>A0A0U1MGJ9</accession>
<evidence type="ECO:0000256" key="1">
    <source>
        <dbReference type="SAM" id="MobiDB-lite"/>
    </source>
</evidence>
<feature type="chain" id="PRO_5006711809" evidence="2">
    <location>
        <begin position="23"/>
        <end position="55"/>
    </location>
</feature>
<protein>
    <submittedName>
        <fullName evidence="3">Gp2</fullName>
    </submittedName>
</protein>
<evidence type="ECO:0000313" key="4">
    <source>
        <dbReference type="Proteomes" id="UP000039437"/>
    </source>
</evidence>
<feature type="compositionally biased region" description="Basic and acidic residues" evidence="1">
    <location>
        <begin position="22"/>
        <end position="55"/>
    </location>
</feature>
<dbReference type="EMBL" id="CVOQ01000010">
    <property type="protein sequence ID" value="CRI08466.1"/>
    <property type="molecule type" value="Genomic_DNA"/>
</dbReference>
<name>A0A0U1MGJ9_STAAU</name>
<sequence length="55" mass="6169">MKRLLYLILASALVLGACGSNDGDKKEESKKAETKKENKDKKKETKDKAEVKKKC</sequence>
<dbReference type="Proteomes" id="UP000039437">
    <property type="component" value="Unassembled WGS sequence"/>
</dbReference>
<feature type="signal peptide" evidence="2">
    <location>
        <begin position="1"/>
        <end position="22"/>
    </location>
</feature>
<dbReference type="AlphaFoldDB" id="A0A0U1MGJ9"/>
<organism evidence="3 4">
    <name type="scientific">Staphylococcus aureus</name>
    <dbReference type="NCBI Taxonomy" id="1280"/>
    <lineage>
        <taxon>Bacteria</taxon>
        <taxon>Bacillati</taxon>
        <taxon>Bacillota</taxon>
        <taxon>Bacilli</taxon>
        <taxon>Bacillales</taxon>
        <taxon>Staphylococcaceae</taxon>
        <taxon>Staphylococcus</taxon>
    </lineage>
</organism>
<evidence type="ECO:0000313" key="3">
    <source>
        <dbReference type="EMBL" id="CRI08466.1"/>
    </source>
</evidence>